<organism evidence="2 5">
    <name type="scientific">Allgaiera indica</name>
    <dbReference type="NCBI Taxonomy" id="765699"/>
    <lineage>
        <taxon>Bacteria</taxon>
        <taxon>Pseudomonadati</taxon>
        <taxon>Pseudomonadota</taxon>
        <taxon>Alphaproteobacteria</taxon>
        <taxon>Rhodobacterales</taxon>
        <taxon>Paracoccaceae</taxon>
        <taxon>Allgaiera</taxon>
    </lineage>
</organism>
<evidence type="ECO:0000313" key="2">
    <source>
        <dbReference type="EMBL" id="GHE00247.1"/>
    </source>
</evidence>
<reference evidence="3 4" key="2">
    <citation type="submission" date="2016-10" db="EMBL/GenBank/DDBJ databases">
        <authorList>
            <person name="Varghese N."/>
            <person name="Submissions S."/>
        </authorList>
    </citation>
    <scope>NUCLEOTIDE SEQUENCE [LARGE SCALE GENOMIC DNA]</scope>
    <source>
        <strain evidence="3 4">DSM 24802</strain>
    </source>
</reference>
<name>A0AAN4UPX1_9RHOB</name>
<dbReference type="EMBL" id="BNAB01000004">
    <property type="protein sequence ID" value="GHE00247.1"/>
    <property type="molecule type" value="Genomic_DNA"/>
</dbReference>
<gene>
    <name evidence="2" type="ORF">GCM10008024_10990</name>
    <name evidence="3" type="ORF">SAMN05444006_105213</name>
</gene>
<dbReference type="RefSeq" id="WP_035843016.1">
    <property type="nucleotide sequence ID" value="NZ_BNAB01000004.1"/>
</dbReference>
<dbReference type="Proteomes" id="UP000634647">
    <property type="component" value="Unassembled WGS sequence"/>
</dbReference>
<reference evidence="2" key="3">
    <citation type="submission" date="2023-06" db="EMBL/GenBank/DDBJ databases">
        <authorList>
            <person name="Sun Q."/>
            <person name="Zhou Y."/>
        </authorList>
    </citation>
    <scope>NUCLEOTIDE SEQUENCE</scope>
    <source>
        <strain evidence="2">CGMCC 1.10859</strain>
    </source>
</reference>
<evidence type="ECO:0000313" key="5">
    <source>
        <dbReference type="Proteomes" id="UP000634647"/>
    </source>
</evidence>
<dbReference type="EMBL" id="FNOB01000005">
    <property type="protein sequence ID" value="SDW64998.1"/>
    <property type="molecule type" value="Genomic_DNA"/>
</dbReference>
<comment type="caution">
    <text evidence="2">The sequence shown here is derived from an EMBL/GenBank/DDBJ whole genome shotgun (WGS) entry which is preliminary data.</text>
</comment>
<dbReference type="Proteomes" id="UP000199541">
    <property type="component" value="Unassembled WGS sequence"/>
</dbReference>
<sequence>MASQFPQTQVQKVPRKSNRKQDATAAKNASASRPGDSIRPKAPVTPGHDGRVQGAFLFTDWASI</sequence>
<evidence type="ECO:0000313" key="4">
    <source>
        <dbReference type="Proteomes" id="UP000199541"/>
    </source>
</evidence>
<accession>A0AAN4UPX1</accession>
<feature type="compositionally biased region" description="Polar residues" evidence="1">
    <location>
        <begin position="1"/>
        <end position="11"/>
    </location>
</feature>
<keyword evidence="4" id="KW-1185">Reference proteome</keyword>
<dbReference type="AlphaFoldDB" id="A0AAN4UPX1"/>
<protein>
    <submittedName>
        <fullName evidence="2">Uncharacterized protein</fullName>
    </submittedName>
</protein>
<proteinExistence type="predicted"/>
<reference evidence="2" key="1">
    <citation type="journal article" date="2014" name="Int. J. Syst. Evol. Microbiol.">
        <title>Complete genome sequence of Corynebacterium casei LMG S-19264T (=DSM 44701T), isolated from a smear-ripened cheese.</title>
        <authorList>
            <consortium name="US DOE Joint Genome Institute (JGI-PGF)"/>
            <person name="Walter F."/>
            <person name="Albersmeier A."/>
            <person name="Kalinowski J."/>
            <person name="Ruckert C."/>
        </authorList>
    </citation>
    <scope>NUCLEOTIDE SEQUENCE</scope>
    <source>
        <strain evidence="2">CGMCC 1.10859</strain>
    </source>
</reference>
<feature type="region of interest" description="Disordered" evidence="1">
    <location>
        <begin position="1"/>
        <end position="52"/>
    </location>
</feature>
<evidence type="ECO:0000313" key="3">
    <source>
        <dbReference type="EMBL" id="SDW64998.1"/>
    </source>
</evidence>
<evidence type="ECO:0000256" key="1">
    <source>
        <dbReference type="SAM" id="MobiDB-lite"/>
    </source>
</evidence>